<name>A0AAV6WNA7_9LAMI</name>
<reference evidence="1" key="1">
    <citation type="submission" date="2019-10" db="EMBL/GenBank/DDBJ databases">
        <authorList>
            <person name="Zhang R."/>
            <person name="Pan Y."/>
            <person name="Wang J."/>
            <person name="Ma R."/>
            <person name="Yu S."/>
        </authorList>
    </citation>
    <scope>NUCLEOTIDE SEQUENCE</scope>
    <source>
        <strain evidence="1">LA-IB0</strain>
        <tissue evidence="1">Leaf</tissue>
    </source>
</reference>
<dbReference type="GO" id="GO:0004190">
    <property type="term" value="F:aspartic-type endopeptidase activity"/>
    <property type="evidence" value="ECO:0007669"/>
    <property type="project" value="InterPro"/>
</dbReference>
<gene>
    <name evidence="1" type="ORF">BUALT_Bualt15G0109700</name>
</gene>
<keyword evidence="2" id="KW-1185">Reference proteome</keyword>
<proteinExistence type="predicted"/>
<dbReference type="EMBL" id="WHWC01000015">
    <property type="protein sequence ID" value="KAG8369047.1"/>
    <property type="molecule type" value="Genomic_DNA"/>
</dbReference>
<dbReference type="GO" id="GO:0006508">
    <property type="term" value="P:proteolysis"/>
    <property type="evidence" value="ECO:0007669"/>
    <property type="project" value="InterPro"/>
</dbReference>
<evidence type="ECO:0000313" key="1">
    <source>
        <dbReference type="EMBL" id="KAG8369047.1"/>
    </source>
</evidence>
<protein>
    <submittedName>
        <fullName evidence="1">Uncharacterized protein</fullName>
    </submittedName>
</protein>
<organism evidence="1 2">
    <name type="scientific">Buddleja alternifolia</name>
    <dbReference type="NCBI Taxonomy" id="168488"/>
    <lineage>
        <taxon>Eukaryota</taxon>
        <taxon>Viridiplantae</taxon>
        <taxon>Streptophyta</taxon>
        <taxon>Embryophyta</taxon>
        <taxon>Tracheophyta</taxon>
        <taxon>Spermatophyta</taxon>
        <taxon>Magnoliopsida</taxon>
        <taxon>eudicotyledons</taxon>
        <taxon>Gunneridae</taxon>
        <taxon>Pentapetalae</taxon>
        <taxon>asterids</taxon>
        <taxon>lamiids</taxon>
        <taxon>Lamiales</taxon>
        <taxon>Scrophulariaceae</taxon>
        <taxon>Buddlejeae</taxon>
        <taxon>Buddleja</taxon>
    </lineage>
</organism>
<comment type="caution">
    <text evidence="1">The sequence shown here is derived from an EMBL/GenBank/DDBJ whole genome shotgun (WGS) entry which is preliminary data.</text>
</comment>
<evidence type="ECO:0000313" key="2">
    <source>
        <dbReference type="Proteomes" id="UP000826271"/>
    </source>
</evidence>
<dbReference type="InterPro" id="IPR001969">
    <property type="entry name" value="Aspartic_peptidase_AS"/>
</dbReference>
<dbReference type="Proteomes" id="UP000826271">
    <property type="component" value="Unassembled WGS sequence"/>
</dbReference>
<dbReference type="CDD" id="cd00303">
    <property type="entry name" value="retropepsin_like"/>
    <property type="match status" value="1"/>
</dbReference>
<dbReference type="InterPro" id="IPR021109">
    <property type="entry name" value="Peptidase_aspartic_dom_sf"/>
</dbReference>
<accession>A0AAV6WNA7</accession>
<dbReference type="PROSITE" id="PS00141">
    <property type="entry name" value="ASP_PROTEASE"/>
    <property type="match status" value="1"/>
</dbReference>
<sequence length="207" mass="23369">MAEATRSREISENLKKHEILLMEERSERLAAEQHINNQLERMVSIQAGLQALIASIENFQKGMQQQMQMLNVQMHNNNRGKSILGEGQSMAAERGSNSNIRRQYLCASFVSGLRDDIRRVVMSMKPNDFHQAVTLARKQEGTTDMNTLRIKGSVKGQDVHILIDSGSTHCFLDENTAHKLGCKTITLSIPSESLNWEVVIWSYEVIG</sequence>
<dbReference type="Pfam" id="PF13650">
    <property type="entry name" value="Asp_protease_2"/>
    <property type="match status" value="1"/>
</dbReference>
<dbReference type="Gene3D" id="2.40.70.10">
    <property type="entry name" value="Acid Proteases"/>
    <property type="match status" value="1"/>
</dbReference>
<dbReference type="AlphaFoldDB" id="A0AAV6WNA7"/>